<sequence>SQSMGGIPHDLYGMTTRSVHQYVLGIYRKRGLKEAKITKFQTGGPDGDLAIVDGSGVLCDPEGIDRVELKRLADHRMMISHFDTSKLTPRGFRVLVDQQNVKLP</sequence>
<evidence type="ECO:0000259" key="3">
    <source>
        <dbReference type="Pfam" id="PF00208"/>
    </source>
</evidence>
<dbReference type="GO" id="GO:0004352">
    <property type="term" value="F:glutamate dehydrogenase (NAD+) activity"/>
    <property type="evidence" value="ECO:0007669"/>
    <property type="project" value="TreeGrafter"/>
</dbReference>
<comment type="caution">
    <text evidence="4">The sequence shown here is derived from an EMBL/GenBank/DDBJ whole genome shotgun (WGS) entry which is preliminary data.</text>
</comment>
<dbReference type="PANTHER" id="PTHR11606:SF24">
    <property type="entry name" value="NAD-SPECIFIC GLUTAMATE DEHYDROGENASE"/>
    <property type="match status" value="1"/>
</dbReference>
<dbReference type="GO" id="GO:0005739">
    <property type="term" value="C:mitochondrion"/>
    <property type="evidence" value="ECO:0007669"/>
    <property type="project" value="TreeGrafter"/>
</dbReference>
<dbReference type="Pfam" id="PF00208">
    <property type="entry name" value="ELFV_dehydrog"/>
    <property type="match status" value="1"/>
</dbReference>
<keyword evidence="2" id="KW-0520">NAD</keyword>
<proteinExistence type="predicted"/>
<reference evidence="4" key="1">
    <citation type="submission" date="2021-06" db="EMBL/GenBank/DDBJ databases">
        <authorList>
            <person name="Kallberg Y."/>
            <person name="Tangrot J."/>
            <person name="Rosling A."/>
        </authorList>
    </citation>
    <scope>NUCLEOTIDE SEQUENCE</scope>
    <source>
        <strain evidence="4">IN212</strain>
    </source>
</reference>
<dbReference type="OrthoDB" id="184415at2759"/>
<dbReference type="GO" id="GO:0006538">
    <property type="term" value="P:L-glutamate catabolic process"/>
    <property type="evidence" value="ECO:0007669"/>
    <property type="project" value="TreeGrafter"/>
</dbReference>
<dbReference type="PANTHER" id="PTHR11606">
    <property type="entry name" value="GLUTAMATE DEHYDROGENASE"/>
    <property type="match status" value="1"/>
</dbReference>
<evidence type="ECO:0000313" key="4">
    <source>
        <dbReference type="EMBL" id="CAG8815225.1"/>
    </source>
</evidence>
<dbReference type="AlphaFoldDB" id="A0A9N9K8G3"/>
<organism evidence="4 5">
    <name type="scientific">Racocetra fulgida</name>
    <dbReference type="NCBI Taxonomy" id="60492"/>
    <lineage>
        <taxon>Eukaryota</taxon>
        <taxon>Fungi</taxon>
        <taxon>Fungi incertae sedis</taxon>
        <taxon>Mucoromycota</taxon>
        <taxon>Glomeromycotina</taxon>
        <taxon>Glomeromycetes</taxon>
        <taxon>Diversisporales</taxon>
        <taxon>Gigasporaceae</taxon>
        <taxon>Racocetra</taxon>
    </lineage>
</organism>
<feature type="non-terminal residue" evidence="4">
    <location>
        <position position="1"/>
    </location>
</feature>
<keyword evidence="5" id="KW-1185">Reference proteome</keyword>
<feature type="domain" description="Glutamate/phenylalanine/leucine/valine/L-tryptophan dehydrogenase C-terminal" evidence="3">
    <location>
        <begin position="5"/>
        <end position="84"/>
    </location>
</feature>
<dbReference type="Gene3D" id="3.40.50.720">
    <property type="entry name" value="NAD(P)-binding Rossmann-like Domain"/>
    <property type="match status" value="1"/>
</dbReference>
<dbReference type="EMBL" id="CAJVPZ010090962">
    <property type="protein sequence ID" value="CAG8815225.1"/>
    <property type="molecule type" value="Genomic_DNA"/>
</dbReference>
<evidence type="ECO:0000313" key="5">
    <source>
        <dbReference type="Proteomes" id="UP000789396"/>
    </source>
</evidence>
<name>A0A9N9K8G3_9GLOM</name>
<gene>
    <name evidence="4" type="ORF">RFULGI_LOCUS19177</name>
</gene>
<protein>
    <submittedName>
        <fullName evidence="4">9713_t:CDS:1</fullName>
    </submittedName>
</protein>
<dbReference type="SUPFAM" id="SSF51735">
    <property type="entry name" value="NAD(P)-binding Rossmann-fold domains"/>
    <property type="match status" value="1"/>
</dbReference>
<evidence type="ECO:0000256" key="2">
    <source>
        <dbReference type="ARBA" id="ARBA00023027"/>
    </source>
</evidence>
<evidence type="ECO:0000256" key="1">
    <source>
        <dbReference type="ARBA" id="ARBA00023002"/>
    </source>
</evidence>
<dbReference type="InterPro" id="IPR036291">
    <property type="entry name" value="NAD(P)-bd_dom_sf"/>
</dbReference>
<feature type="non-terminal residue" evidence="4">
    <location>
        <position position="104"/>
    </location>
</feature>
<dbReference type="Proteomes" id="UP000789396">
    <property type="component" value="Unassembled WGS sequence"/>
</dbReference>
<keyword evidence="1" id="KW-0560">Oxidoreductase</keyword>
<accession>A0A9N9K8G3</accession>
<dbReference type="InterPro" id="IPR006096">
    <property type="entry name" value="Glu/Leu/Phe/Val/Trp_DH_C"/>
</dbReference>